<gene>
    <name evidence="3" type="ORF">BJX66DRAFT_307233</name>
</gene>
<evidence type="ECO:0000313" key="3">
    <source>
        <dbReference type="EMBL" id="KAL2789198.1"/>
    </source>
</evidence>
<keyword evidence="2" id="KW-1133">Transmembrane helix</keyword>
<keyword evidence="2" id="KW-0472">Membrane</keyword>
<keyword evidence="4" id="KW-1185">Reference proteome</keyword>
<feature type="region of interest" description="Disordered" evidence="1">
    <location>
        <begin position="278"/>
        <end position="325"/>
    </location>
</feature>
<protein>
    <submittedName>
        <fullName evidence="3">Uncharacterized protein</fullName>
    </submittedName>
</protein>
<evidence type="ECO:0000256" key="1">
    <source>
        <dbReference type="SAM" id="MobiDB-lite"/>
    </source>
</evidence>
<dbReference type="EMBL" id="JBFTWV010000067">
    <property type="protein sequence ID" value="KAL2789198.1"/>
    <property type="molecule type" value="Genomic_DNA"/>
</dbReference>
<evidence type="ECO:0000313" key="4">
    <source>
        <dbReference type="Proteomes" id="UP001610563"/>
    </source>
</evidence>
<comment type="caution">
    <text evidence="3">The sequence shown here is derived from an EMBL/GenBank/DDBJ whole genome shotgun (WGS) entry which is preliminary data.</text>
</comment>
<evidence type="ECO:0000256" key="2">
    <source>
        <dbReference type="SAM" id="Phobius"/>
    </source>
</evidence>
<organism evidence="3 4">
    <name type="scientific">Aspergillus keveii</name>
    <dbReference type="NCBI Taxonomy" id="714993"/>
    <lineage>
        <taxon>Eukaryota</taxon>
        <taxon>Fungi</taxon>
        <taxon>Dikarya</taxon>
        <taxon>Ascomycota</taxon>
        <taxon>Pezizomycotina</taxon>
        <taxon>Eurotiomycetes</taxon>
        <taxon>Eurotiomycetidae</taxon>
        <taxon>Eurotiales</taxon>
        <taxon>Aspergillaceae</taxon>
        <taxon>Aspergillus</taxon>
        <taxon>Aspergillus subgen. Nidulantes</taxon>
    </lineage>
</organism>
<reference evidence="3 4" key="1">
    <citation type="submission" date="2024-07" db="EMBL/GenBank/DDBJ databases">
        <title>Section-level genome sequencing and comparative genomics of Aspergillus sections Usti and Cavernicolus.</title>
        <authorList>
            <consortium name="Lawrence Berkeley National Laboratory"/>
            <person name="Nybo J.L."/>
            <person name="Vesth T.C."/>
            <person name="Theobald S."/>
            <person name="Frisvad J.C."/>
            <person name="Larsen T.O."/>
            <person name="Kjaerboelling I."/>
            <person name="Rothschild-Mancinelli K."/>
            <person name="Lyhne E.K."/>
            <person name="Kogle M.E."/>
            <person name="Barry K."/>
            <person name="Clum A."/>
            <person name="Na H."/>
            <person name="Ledsgaard L."/>
            <person name="Lin J."/>
            <person name="Lipzen A."/>
            <person name="Kuo A."/>
            <person name="Riley R."/>
            <person name="Mondo S."/>
            <person name="Labutti K."/>
            <person name="Haridas S."/>
            <person name="Pangalinan J."/>
            <person name="Salamov A.A."/>
            <person name="Simmons B.A."/>
            <person name="Magnuson J.K."/>
            <person name="Chen J."/>
            <person name="Drula E."/>
            <person name="Henrissat B."/>
            <person name="Wiebenga A."/>
            <person name="Lubbers R.J."/>
            <person name="Gomes A.C."/>
            <person name="Makela M.R."/>
            <person name="Stajich J."/>
            <person name="Grigoriev I.V."/>
            <person name="Mortensen U.H."/>
            <person name="De Vries R.P."/>
            <person name="Baker S.E."/>
            <person name="Andersen M.R."/>
        </authorList>
    </citation>
    <scope>NUCLEOTIDE SEQUENCE [LARGE SCALE GENOMIC DNA]</scope>
    <source>
        <strain evidence="3 4">CBS 209.92</strain>
    </source>
</reference>
<accession>A0ABR4G101</accession>
<keyword evidence="2" id="KW-0812">Transmembrane</keyword>
<proteinExistence type="predicted"/>
<feature type="transmembrane region" description="Helical" evidence="2">
    <location>
        <begin position="331"/>
        <end position="350"/>
    </location>
</feature>
<name>A0ABR4G101_9EURO</name>
<dbReference type="Proteomes" id="UP001610563">
    <property type="component" value="Unassembled WGS sequence"/>
</dbReference>
<sequence length="351" mass="36164">MPSTSTLLYAYTITNYGPFTTPFTPSTSCLAPTNMGIGIGYSALPSQINFDDCSNDPPDAACFPTPTDSGALSSVWELVHADASGLIQPFYSPATACPDGYATAMTAGRGADGSVGLSGWYETPSFTPMATVANGSTTTPMGTPETTVFAAPDVLVALLDVNETAVWCCPSGFAVGPSNKCLSSLDTEEYTISTGCNTWYDSNIITSYTTTYPGHDGETTSGEVIMVTGGTDGVVSTNTFGEESELTTTNGIVGSVVPTSELVAYATYEPVVVVHRGEDLEDDDSQDDEESQSGDDSANDESESPSQDEDEEDPEPTGAAARVGGGTARSLGAAVAMIASVVVGASMVLFA</sequence>
<feature type="compositionally biased region" description="Acidic residues" evidence="1">
    <location>
        <begin position="279"/>
        <end position="315"/>
    </location>
</feature>